<dbReference type="InterPro" id="IPR001387">
    <property type="entry name" value="Cro/C1-type_HTH"/>
</dbReference>
<dbReference type="PROSITE" id="PS50943">
    <property type="entry name" value="HTH_CROC1"/>
    <property type="match status" value="1"/>
</dbReference>
<proteinExistence type="predicted"/>
<dbReference type="AlphaFoldDB" id="A0A2P8QCT0"/>
<dbReference type="SMART" id="SM00530">
    <property type="entry name" value="HTH_XRE"/>
    <property type="match status" value="1"/>
</dbReference>
<sequence>MPRRPQPTARQARLGLELRKLREAAGLKAREAAALIGADSVQMSQIESGISGVSAQRLRRLAFNYDCTDGALVDALVAMAADRARGWWEEYRGHLPTPFLDLPELEHHAKYRWDVDFLHIPGLLQTSDYARALFTYVNPEYPPDEVERWVEHRMKRRVIIERSDPTPYETVIHEAALRIRVGNRVTTRAQLLRVLELSEADHVDVRVIPFEVDGFGGAGSAMVYAGGPVPKLDTVVRDSPNGPVFVDAEVQLSRYRTLFRRVEAASLDHGGSRDFIRKLAKEL</sequence>
<organism evidence="2 3">
    <name type="scientific">Streptomyces dioscori</name>
    <dbReference type="NCBI Taxonomy" id="2109333"/>
    <lineage>
        <taxon>Bacteria</taxon>
        <taxon>Bacillati</taxon>
        <taxon>Actinomycetota</taxon>
        <taxon>Actinomycetes</taxon>
        <taxon>Kitasatosporales</taxon>
        <taxon>Streptomycetaceae</taxon>
        <taxon>Streptomyces</taxon>
        <taxon>Streptomyces aurantiacus group</taxon>
    </lineage>
</organism>
<dbReference type="OrthoDB" id="3462393at2"/>
<dbReference type="Gene3D" id="1.10.260.40">
    <property type="entry name" value="lambda repressor-like DNA-binding domains"/>
    <property type="match status" value="1"/>
</dbReference>
<comment type="caution">
    <text evidence="2">The sequence shown here is derived from an EMBL/GenBank/DDBJ whole genome shotgun (WGS) entry which is preliminary data.</text>
</comment>
<dbReference type="SUPFAM" id="SSF47413">
    <property type="entry name" value="lambda repressor-like DNA-binding domains"/>
    <property type="match status" value="1"/>
</dbReference>
<dbReference type="Pfam" id="PF19054">
    <property type="entry name" value="DUF5753"/>
    <property type="match status" value="1"/>
</dbReference>
<dbReference type="Proteomes" id="UP000240429">
    <property type="component" value="Unassembled WGS sequence"/>
</dbReference>
<dbReference type="InterPro" id="IPR043917">
    <property type="entry name" value="DUF5753"/>
</dbReference>
<evidence type="ECO:0000313" key="3">
    <source>
        <dbReference type="Proteomes" id="UP000240429"/>
    </source>
</evidence>
<dbReference type="InterPro" id="IPR010982">
    <property type="entry name" value="Lambda_DNA-bd_dom_sf"/>
</dbReference>
<accession>A0A2P8QCT0</accession>
<dbReference type="EMBL" id="PYBJ01000003">
    <property type="protein sequence ID" value="PSM44067.1"/>
    <property type="molecule type" value="Genomic_DNA"/>
</dbReference>
<evidence type="ECO:0000313" key="2">
    <source>
        <dbReference type="EMBL" id="PSM44067.1"/>
    </source>
</evidence>
<dbReference type="CDD" id="cd00093">
    <property type="entry name" value="HTH_XRE"/>
    <property type="match status" value="1"/>
</dbReference>
<reference evidence="2 3" key="1">
    <citation type="submission" date="2018-03" db="EMBL/GenBank/DDBJ databases">
        <title>Streptomyces dioscori sp. nov., a novel endophytic actinobacterium isolated from bulbil of Dioscorea bulbifera L.</title>
        <authorList>
            <person name="Zhikuan W."/>
        </authorList>
    </citation>
    <scope>NUCLEOTIDE SEQUENCE [LARGE SCALE GENOMIC DNA]</scope>
    <source>
        <strain evidence="2 3">A217</strain>
    </source>
</reference>
<feature type="domain" description="HTH cro/C1-type" evidence="1">
    <location>
        <begin position="18"/>
        <end position="72"/>
    </location>
</feature>
<gene>
    <name evidence="2" type="ORF">C6Y14_06800</name>
</gene>
<keyword evidence="3" id="KW-1185">Reference proteome</keyword>
<dbReference type="RefSeq" id="WP_107015581.1">
    <property type="nucleotide sequence ID" value="NZ_KZ679039.1"/>
</dbReference>
<protein>
    <submittedName>
        <fullName evidence="2">Transcriptional regulator</fullName>
    </submittedName>
</protein>
<dbReference type="GO" id="GO:0003677">
    <property type="term" value="F:DNA binding"/>
    <property type="evidence" value="ECO:0007669"/>
    <property type="project" value="InterPro"/>
</dbReference>
<name>A0A2P8QCT0_9ACTN</name>
<evidence type="ECO:0000259" key="1">
    <source>
        <dbReference type="PROSITE" id="PS50943"/>
    </source>
</evidence>
<dbReference type="Pfam" id="PF13560">
    <property type="entry name" value="HTH_31"/>
    <property type="match status" value="1"/>
</dbReference>